<organism evidence="1 2">
    <name type="scientific">Araneus ventricosus</name>
    <name type="common">Orbweaver spider</name>
    <name type="synonym">Epeira ventricosa</name>
    <dbReference type="NCBI Taxonomy" id="182803"/>
    <lineage>
        <taxon>Eukaryota</taxon>
        <taxon>Metazoa</taxon>
        <taxon>Ecdysozoa</taxon>
        <taxon>Arthropoda</taxon>
        <taxon>Chelicerata</taxon>
        <taxon>Arachnida</taxon>
        <taxon>Araneae</taxon>
        <taxon>Araneomorphae</taxon>
        <taxon>Entelegynae</taxon>
        <taxon>Araneoidea</taxon>
        <taxon>Araneidae</taxon>
        <taxon>Araneus</taxon>
    </lineage>
</organism>
<evidence type="ECO:0000313" key="1">
    <source>
        <dbReference type="EMBL" id="GBL79890.1"/>
    </source>
</evidence>
<evidence type="ECO:0000313" key="2">
    <source>
        <dbReference type="Proteomes" id="UP000499080"/>
    </source>
</evidence>
<dbReference type="EMBL" id="BGPR01000020">
    <property type="protein sequence ID" value="GBL79890.1"/>
    <property type="molecule type" value="Genomic_DNA"/>
</dbReference>
<protein>
    <submittedName>
        <fullName evidence="1">Uncharacterized protein</fullName>
    </submittedName>
</protein>
<reference evidence="1 2" key="1">
    <citation type="journal article" date="2019" name="Sci. Rep.">
        <title>Orb-weaving spider Araneus ventricosus genome elucidates the spidroin gene catalogue.</title>
        <authorList>
            <person name="Kono N."/>
            <person name="Nakamura H."/>
            <person name="Ohtoshi R."/>
            <person name="Moran D.A.P."/>
            <person name="Shinohara A."/>
            <person name="Yoshida Y."/>
            <person name="Fujiwara M."/>
            <person name="Mori M."/>
            <person name="Tomita M."/>
            <person name="Arakawa K."/>
        </authorList>
    </citation>
    <scope>NUCLEOTIDE SEQUENCE [LARGE SCALE GENOMIC DNA]</scope>
</reference>
<gene>
    <name evidence="1" type="ORF">AVEN_28946_1</name>
</gene>
<sequence>MLFRTLSPTTVPNFKTTPFFFSIRRFLAFVDWTNRGCCMRERMLAAQSRLIANVWPGIVRENFKVSCLFVWGCEYLILLQQVLPELFEKHTSQSLCRSLYFQHDGAPAHFTNKPRPHRNVTFVQIWITDLLDRRTYRVLTSFPVVI</sequence>
<keyword evidence="2" id="KW-1185">Reference proteome</keyword>
<dbReference type="Proteomes" id="UP000499080">
    <property type="component" value="Unassembled WGS sequence"/>
</dbReference>
<name>A0A4Y2AJG8_ARAVE</name>
<dbReference type="AlphaFoldDB" id="A0A4Y2AJG8"/>
<comment type="caution">
    <text evidence="1">The sequence shown here is derived from an EMBL/GenBank/DDBJ whole genome shotgun (WGS) entry which is preliminary data.</text>
</comment>
<accession>A0A4Y2AJG8</accession>
<proteinExistence type="predicted"/>